<dbReference type="Gene3D" id="1.10.287.130">
    <property type="match status" value="1"/>
</dbReference>
<dbReference type="InterPro" id="IPR036890">
    <property type="entry name" value="HATPase_C_sf"/>
</dbReference>
<feature type="transmembrane region" description="Helical" evidence="18">
    <location>
        <begin position="31"/>
        <end position="50"/>
    </location>
</feature>
<keyword evidence="9" id="KW-0808">Transferase</keyword>
<evidence type="ECO:0000256" key="11">
    <source>
        <dbReference type="ARBA" id="ARBA00022741"/>
    </source>
</evidence>
<protein>
    <recommendedName>
        <fullName evidence="4">Phosphate regulon sensor protein PhoR</fullName>
        <ecNumber evidence="3">2.7.13.3</ecNumber>
    </recommendedName>
</protein>
<dbReference type="Pfam" id="PF00512">
    <property type="entry name" value="HisKA"/>
    <property type="match status" value="1"/>
</dbReference>
<keyword evidence="10 18" id="KW-0812">Transmembrane</keyword>
<keyword evidence="7" id="KW-0597">Phosphoprotein</keyword>
<sequence>MLDIRWKLLWLGLAAIFTSLIIWAATDVITALLSFCTMLLLYLGSHLYWLHTLLKWFKKPELSTMPVGSGVWEEVFSAIYYAKRRNSRSQAQISSALDRFRHAASALPDGVVLLNGSDQIEWCNPTAEEQLGLSLSHDTGQPITYLVRLSDFIQYLQRQDYSEPLKLKSWHASGVTLEIQLVPFGSNQKLLISRDISQMEKLETMRRDFIANVSHELRTPLTVVGGFLETLIDMEGAVPESTRTYFAMMQEQTGRMRRLIEDLLTLSQLENSLASPQESEIELDTLMNMLLHEGISLSHGKHDITIESIEPGLYLKGTAEELHSAFSNLVSNAVRYTPEHGKIQLKLYTRGTEVLFSVQDTGIGIGVEHIDRLTERFYRVDRSRSRETGGTGLGLSIVKHILTRHQGRLVITSEIGKGSTFTAAFPQSRLVRRPTEANTH</sequence>
<dbReference type="RefSeq" id="WP_089375677.1">
    <property type="nucleotide sequence ID" value="NZ_FZOA01000006.1"/>
</dbReference>
<dbReference type="EC" id="2.7.13.3" evidence="3"/>
<dbReference type="PANTHER" id="PTHR45453:SF1">
    <property type="entry name" value="PHOSPHATE REGULON SENSOR PROTEIN PHOR"/>
    <property type="match status" value="1"/>
</dbReference>
<dbReference type="PROSITE" id="PS50109">
    <property type="entry name" value="HIS_KIN"/>
    <property type="match status" value="1"/>
</dbReference>
<keyword evidence="14 18" id="KW-1133">Transmembrane helix</keyword>
<dbReference type="Proteomes" id="UP000198305">
    <property type="component" value="Unassembled WGS sequence"/>
</dbReference>
<evidence type="ECO:0000256" key="7">
    <source>
        <dbReference type="ARBA" id="ARBA00022553"/>
    </source>
</evidence>
<dbReference type="SMART" id="SM00387">
    <property type="entry name" value="HATPase_c"/>
    <property type="match status" value="1"/>
</dbReference>
<evidence type="ECO:0000256" key="2">
    <source>
        <dbReference type="ARBA" id="ARBA00004429"/>
    </source>
</evidence>
<dbReference type="InterPro" id="IPR004358">
    <property type="entry name" value="Sig_transdc_His_kin-like_C"/>
</dbReference>
<dbReference type="InterPro" id="IPR035965">
    <property type="entry name" value="PAS-like_dom_sf"/>
</dbReference>
<dbReference type="InterPro" id="IPR014310">
    <property type="entry name" value="Sig_transdc_His_kinase_PhoR"/>
</dbReference>
<dbReference type="SUPFAM" id="SSF55785">
    <property type="entry name" value="PYP-like sensor domain (PAS domain)"/>
    <property type="match status" value="1"/>
</dbReference>
<dbReference type="SMART" id="SM00091">
    <property type="entry name" value="PAS"/>
    <property type="match status" value="1"/>
</dbReference>
<dbReference type="Pfam" id="PF02518">
    <property type="entry name" value="HATPase_c"/>
    <property type="match status" value="1"/>
</dbReference>
<dbReference type="EMBL" id="FZOA01000006">
    <property type="protein sequence ID" value="SNR88409.1"/>
    <property type="molecule type" value="Genomic_DNA"/>
</dbReference>
<comment type="function">
    <text evidence="17">Member of the two-component regulatory system PhoR/PhoB involved in the phosphate regulon genes expression. PhoR may function as a membrane-associated protein kinase that phosphorylates PhoB in response to environmental signals.</text>
</comment>
<dbReference type="GO" id="GO:0004721">
    <property type="term" value="F:phosphoprotein phosphatase activity"/>
    <property type="evidence" value="ECO:0007669"/>
    <property type="project" value="InterPro"/>
</dbReference>
<accession>A0A238ZYR8</accession>
<evidence type="ECO:0000256" key="18">
    <source>
        <dbReference type="SAM" id="Phobius"/>
    </source>
</evidence>
<evidence type="ECO:0000256" key="10">
    <source>
        <dbReference type="ARBA" id="ARBA00022692"/>
    </source>
</evidence>
<evidence type="ECO:0000256" key="17">
    <source>
        <dbReference type="ARBA" id="ARBA00025207"/>
    </source>
</evidence>
<dbReference type="GO" id="GO:0016036">
    <property type="term" value="P:cellular response to phosphate starvation"/>
    <property type="evidence" value="ECO:0007669"/>
    <property type="project" value="TreeGrafter"/>
</dbReference>
<dbReference type="SUPFAM" id="SSF55874">
    <property type="entry name" value="ATPase domain of HSP90 chaperone/DNA topoisomerase II/histidine kinase"/>
    <property type="match status" value="1"/>
</dbReference>
<keyword evidence="13" id="KW-0067">ATP-binding</keyword>
<proteinExistence type="predicted"/>
<evidence type="ECO:0000256" key="4">
    <source>
        <dbReference type="ARBA" id="ARBA00019665"/>
    </source>
</evidence>
<evidence type="ECO:0000259" key="19">
    <source>
        <dbReference type="PROSITE" id="PS50109"/>
    </source>
</evidence>
<dbReference type="Pfam" id="PF13188">
    <property type="entry name" value="PAS_8"/>
    <property type="match status" value="1"/>
</dbReference>
<dbReference type="FunFam" id="3.30.565.10:FF:000006">
    <property type="entry name" value="Sensor histidine kinase WalK"/>
    <property type="match status" value="1"/>
</dbReference>
<dbReference type="Gene3D" id="3.30.565.10">
    <property type="entry name" value="Histidine kinase-like ATPase, C-terminal domain"/>
    <property type="match status" value="1"/>
</dbReference>
<dbReference type="CDD" id="cd00130">
    <property type="entry name" value="PAS"/>
    <property type="match status" value="1"/>
</dbReference>
<reference evidence="21" key="1">
    <citation type="submission" date="2017-06" db="EMBL/GenBank/DDBJ databases">
        <authorList>
            <person name="Varghese N."/>
            <person name="Submissions S."/>
        </authorList>
    </citation>
    <scope>NUCLEOTIDE SEQUENCE [LARGE SCALE GENOMIC DNA]</scope>
    <source>
        <strain evidence="21">Ca-68</strain>
    </source>
</reference>
<gene>
    <name evidence="20" type="ORF">SAMN05192560_1571</name>
</gene>
<evidence type="ECO:0000256" key="3">
    <source>
        <dbReference type="ARBA" id="ARBA00012438"/>
    </source>
</evidence>
<evidence type="ECO:0000256" key="8">
    <source>
        <dbReference type="ARBA" id="ARBA00022592"/>
    </source>
</evidence>
<dbReference type="SMART" id="SM00388">
    <property type="entry name" value="HisKA"/>
    <property type="match status" value="1"/>
</dbReference>
<dbReference type="Gene3D" id="3.30.450.20">
    <property type="entry name" value="PAS domain"/>
    <property type="match status" value="1"/>
</dbReference>
<dbReference type="CDD" id="cd00082">
    <property type="entry name" value="HisKA"/>
    <property type="match status" value="1"/>
</dbReference>
<keyword evidence="12 20" id="KW-0418">Kinase</keyword>
<dbReference type="SUPFAM" id="SSF47384">
    <property type="entry name" value="Homodimeric domain of signal transducing histidine kinase"/>
    <property type="match status" value="1"/>
</dbReference>
<comment type="subcellular location">
    <subcellularLocation>
        <location evidence="2">Cell inner membrane</location>
        <topology evidence="2">Multi-pass membrane protein</topology>
    </subcellularLocation>
</comment>
<evidence type="ECO:0000256" key="9">
    <source>
        <dbReference type="ARBA" id="ARBA00022679"/>
    </source>
</evidence>
<keyword evidence="21" id="KW-1185">Reference proteome</keyword>
<keyword evidence="5" id="KW-0813">Transport</keyword>
<feature type="transmembrane region" description="Helical" evidence="18">
    <location>
        <begin position="7"/>
        <end position="25"/>
    </location>
</feature>
<evidence type="ECO:0000256" key="6">
    <source>
        <dbReference type="ARBA" id="ARBA00022475"/>
    </source>
</evidence>
<dbReference type="InterPro" id="IPR005467">
    <property type="entry name" value="His_kinase_dom"/>
</dbReference>
<evidence type="ECO:0000313" key="20">
    <source>
        <dbReference type="EMBL" id="SNR88409.1"/>
    </source>
</evidence>
<feature type="domain" description="Histidine kinase" evidence="19">
    <location>
        <begin position="212"/>
        <end position="429"/>
    </location>
</feature>
<dbReference type="InterPro" id="IPR036097">
    <property type="entry name" value="HisK_dim/P_sf"/>
</dbReference>
<dbReference type="OrthoDB" id="9813151at2"/>
<dbReference type="NCBIfam" id="TIGR02966">
    <property type="entry name" value="phoR_proteo"/>
    <property type="match status" value="1"/>
</dbReference>
<evidence type="ECO:0000256" key="5">
    <source>
        <dbReference type="ARBA" id="ARBA00022448"/>
    </source>
</evidence>
<dbReference type="NCBIfam" id="NF008235">
    <property type="entry name" value="PRK11006.1"/>
    <property type="match status" value="1"/>
</dbReference>
<dbReference type="GO" id="GO:0005886">
    <property type="term" value="C:plasma membrane"/>
    <property type="evidence" value="ECO:0007669"/>
    <property type="project" value="UniProtKB-SubCell"/>
</dbReference>
<name>A0A238ZYR8_9PROT</name>
<dbReference type="PANTHER" id="PTHR45453">
    <property type="entry name" value="PHOSPHATE REGULON SENSOR PROTEIN PHOR"/>
    <property type="match status" value="1"/>
</dbReference>
<evidence type="ECO:0000256" key="1">
    <source>
        <dbReference type="ARBA" id="ARBA00000085"/>
    </source>
</evidence>
<evidence type="ECO:0000256" key="13">
    <source>
        <dbReference type="ARBA" id="ARBA00022840"/>
    </source>
</evidence>
<evidence type="ECO:0000256" key="16">
    <source>
        <dbReference type="ARBA" id="ARBA00023136"/>
    </source>
</evidence>
<keyword evidence="11" id="KW-0547">Nucleotide-binding</keyword>
<evidence type="ECO:0000313" key="21">
    <source>
        <dbReference type="Proteomes" id="UP000198305"/>
    </source>
</evidence>
<keyword evidence="6" id="KW-1003">Cell membrane</keyword>
<evidence type="ECO:0000256" key="12">
    <source>
        <dbReference type="ARBA" id="ARBA00022777"/>
    </source>
</evidence>
<dbReference type="FunFam" id="1.10.287.130:FF:000001">
    <property type="entry name" value="Two-component sensor histidine kinase"/>
    <property type="match status" value="1"/>
</dbReference>
<dbReference type="PRINTS" id="PR00344">
    <property type="entry name" value="BCTRLSENSOR"/>
</dbReference>
<keyword evidence="16 18" id="KW-0472">Membrane</keyword>
<dbReference type="GO" id="GO:0006817">
    <property type="term" value="P:phosphate ion transport"/>
    <property type="evidence" value="ECO:0007669"/>
    <property type="project" value="UniProtKB-KW"/>
</dbReference>
<comment type="catalytic activity">
    <reaction evidence="1">
        <text>ATP + protein L-histidine = ADP + protein N-phospho-L-histidine.</text>
        <dbReference type="EC" id="2.7.13.3"/>
    </reaction>
</comment>
<dbReference type="Pfam" id="PF11808">
    <property type="entry name" value="PhoR"/>
    <property type="match status" value="1"/>
</dbReference>
<dbReference type="InterPro" id="IPR050351">
    <property type="entry name" value="BphY/WalK/GraS-like"/>
</dbReference>
<evidence type="ECO:0000256" key="15">
    <source>
        <dbReference type="ARBA" id="ARBA00023012"/>
    </source>
</evidence>
<dbReference type="GO" id="GO:0000155">
    <property type="term" value="F:phosphorelay sensor kinase activity"/>
    <property type="evidence" value="ECO:0007669"/>
    <property type="project" value="InterPro"/>
</dbReference>
<keyword evidence="8" id="KW-0592">Phosphate transport</keyword>
<dbReference type="InterPro" id="IPR003661">
    <property type="entry name" value="HisK_dim/P_dom"/>
</dbReference>
<evidence type="ECO:0000256" key="14">
    <source>
        <dbReference type="ARBA" id="ARBA00022989"/>
    </source>
</evidence>
<organism evidence="20 21">
    <name type="scientific">Methylobacillus rhizosphaerae</name>
    <dbReference type="NCBI Taxonomy" id="551994"/>
    <lineage>
        <taxon>Bacteria</taxon>
        <taxon>Pseudomonadati</taxon>
        <taxon>Pseudomonadota</taxon>
        <taxon>Betaproteobacteria</taxon>
        <taxon>Nitrosomonadales</taxon>
        <taxon>Methylophilaceae</taxon>
        <taxon>Methylobacillus</taxon>
    </lineage>
</organism>
<keyword evidence="15" id="KW-0902">Two-component regulatory system</keyword>
<dbReference type="GO" id="GO:0005524">
    <property type="term" value="F:ATP binding"/>
    <property type="evidence" value="ECO:0007669"/>
    <property type="project" value="UniProtKB-KW"/>
</dbReference>
<dbReference type="AlphaFoldDB" id="A0A238ZYR8"/>
<dbReference type="InterPro" id="IPR021766">
    <property type="entry name" value="PhoR_N"/>
</dbReference>
<dbReference type="InterPro" id="IPR003594">
    <property type="entry name" value="HATPase_dom"/>
</dbReference>
<dbReference type="InterPro" id="IPR000014">
    <property type="entry name" value="PAS"/>
</dbReference>